<keyword evidence="2" id="KW-1185">Reference proteome</keyword>
<dbReference type="Proteomes" id="UP001500171">
    <property type="component" value="Unassembled WGS sequence"/>
</dbReference>
<evidence type="ECO:0000313" key="1">
    <source>
        <dbReference type="EMBL" id="GAA5105525.1"/>
    </source>
</evidence>
<organism evidence="1 2">
    <name type="scientific">Orbus sasakiae</name>
    <dbReference type="NCBI Taxonomy" id="1078475"/>
    <lineage>
        <taxon>Bacteria</taxon>
        <taxon>Pseudomonadati</taxon>
        <taxon>Pseudomonadota</taxon>
        <taxon>Gammaproteobacteria</taxon>
        <taxon>Orbales</taxon>
        <taxon>Orbaceae</taxon>
        <taxon>Orbus</taxon>
    </lineage>
</organism>
<sequence length="184" mass="21992">MDIEQKLILSQQPIIFFTEGSFLKVYNHSFYVISQLLGFKLKPIIKHIKKIDQIIIYGGFPANAIYQRYPQAKPISHGYQLKGHYDLRGYAHWYQQQSQIIQHRDEHLQQKPSMPIDNHFIVQPLMPVFNHERQSDETTLCHDRLHQPLTKQQLLFLSSWHIDKYSHNINNQFIQSLKKHFKFV</sequence>
<protein>
    <recommendedName>
        <fullName evidence="3">Maturase K</fullName>
    </recommendedName>
</protein>
<evidence type="ECO:0008006" key="3">
    <source>
        <dbReference type="Google" id="ProtNLM"/>
    </source>
</evidence>
<reference evidence="2" key="1">
    <citation type="journal article" date="2019" name="Int. J. Syst. Evol. Microbiol.">
        <title>The Global Catalogue of Microorganisms (GCM) 10K type strain sequencing project: providing services to taxonomists for standard genome sequencing and annotation.</title>
        <authorList>
            <consortium name="The Broad Institute Genomics Platform"/>
            <consortium name="The Broad Institute Genome Sequencing Center for Infectious Disease"/>
            <person name="Wu L."/>
            <person name="Ma J."/>
        </authorList>
    </citation>
    <scope>NUCLEOTIDE SEQUENCE [LARGE SCALE GENOMIC DNA]</scope>
    <source>
        <strain evidence="2">JCM 18050</strain>
    </source>
</reference>
<accession>A0ABP9MZP1</accession>
<proteinExistence type="predicted"/>
<dbReference type="RefSeq" id="WP_345488358.1">
    <property type="nucleotide sequence ID" value="NZ_BAABHY010000001.1"/>
</dbReference>
<gene>
    <name evidence="1" type="ORF">GCM10023211_04390</name>
</gene>
<comment type="caution">
    <text evidence="1">The sequence shown here is derived from an EMBL/GenBank/DDBJ whole genome shotgun (WGS) entry which is preliminary data.</text>
</comment>
<dbReference type="EMBL" id="BAABHY010000001">
    <property type="protein sequence ID" value="GAA5105525.1"/>
    <property type="molecule type" value="Genomic_DNA"/>
</dbReference>
<evidence type="ECO:0000313" key="2">
    <source>
        <dbReference type="Proteomes" id="UP001500171"/>
    </source>
</evidence>
<name>A0ABP9MZP1_9GAMM</name>